<proteinExistence type="inferred from homology"/>
<protein>
    <recommendedName>
        <fullName evidence="4 5">N5-carboxyaminoimidazole ribonucleotide synthase</fullName>
        <shortName evidence="4 5">N5-CAIR synthase</shortName>
        <ecNumber evidence="4 5">6.3.4.18</ecNumber>
    </recommendedName>
    <alternativeName>
        <fullName evidence="4 5">5-(carboxyamino)imidazole ribonucleotide synthetase</fullName>
    </alternativeName>
</protein>
<dbReference type="Gene3D" id="3.30.470.20">
    <property type="entry name" value="ATP-grasp fold, B domain"/>
    <property type="match status" value="1"/>
</dbReference>
<dbReference type="AlphaFoldDB" id="A9FJJ5"/>
<dbReference type="PANTHER" id="PTHR11609">
    <property type="entry name" value="PURINE BIOSYNTHESIS PROTEIN 6/7, PUR6/7"/>
    <property type="match status" value="1"/>
</dbReference>
<dbReference type="HOGENOM" id="CLU_011534_0_1_7"/>
<keyword evidence="1 4" id="KW-0547">Nucleotide-binding</keyword>
<feature type="binding site" evidence="4">
    <location>
        <begin position="150"/>
        <end position="156"/>
    </location>
    <ligand>
        <name>ATP</name>
        <dbReference type="ChEBI" id="CHEBI:30616"/>
    </ligand>
</feature>
<dbReference type="GO" id="GO:0004638">
    <property type="term" value="F:phosphoribosylaminoimidazole carboxylase activity"/>
    <property type="evidence" value="ECO:0007669"/>
    <property type="project" value="InterPro"/>
</dbReference>
<dbReference type="NCBIfam" id="NF004679">
    <property type="entry name" value="PRK06019.1-5"/>
    <property type="match status" value="1"/>
</dbReference>
<dbReference type="SUPFAM" id="SSF56059">
    <property type="entry name" value="Glutathione synthetase ATP-binding domain-like"/>
    <property type="match status" value="1"/>
</dbReference>
<dbReference type="OrthoDB" id="9804625at2"/>
<evidence type="ECO:0000256" key="2">
    <source>
        <dbReference type="ARBA" id="ARBA00022755"/>
    </source>
</evidence>
<feature type="binding site" evidence="4">
    <location>
        <begin position="281"/>
        <end position="282"/>
    </location>
    <ligand>
        <name>ATP</name>
        <dbReference type="ChEBI" id="CHEBI:30616"/>
    </ligand>
</feature>
<keyword evidence="3 4" id="KW-0067">ATP-binding</keyword>
<comment type="subunit">
    <text evidence="4 5">Homodimer.</text>
</comment>
<feature type="domain" description="ATP-grasp" evidence="6">
    <location>
        <begin position="109"/>
        <end position="311"/>
    </location>
</feature>
<dbReference type="Gene3D" id="3.30.1490.20">
    <property type="entry name" value="ATP-grasp fold, A domain"/>
    <property type="match status" value="1"/>
</dbReference>
<dbReference type="InterPro" id="IPR005875">
    <property type="entry name" value="PurK"/>
</dbReference>
<dbReference type="Proteomes" id="UP000002139">
    <property type="component" value="Chromosome"/>
</dbReference>
<dbReference type="GO" id="GO:0006189">
    <property type="term" value="P:'de novo' IMP biosynthetic process"/>
    <property type="evidence" value="ECO:0007669"/>
    <property type="project" value="UniProtKB-UniRule"/>
</dbReference>
<evidence type="ECO:0000313" key="7">
    <source>
        <dbReference type="EMBL" id="CAN91972.1"/>
    </source>
</evidence>
<reference evidence="7 8" key="1">
    <citation type="journal article" date="2007" name="Nat. Biotechnol.">
        <title>Complete genome sequence of the myxobacterium Sorangium cellulosum.</title>
        <authorList>
            <person name="Schneiker S."/>
            <person name="Perlova O."/>
            <person name="Kaiser O."/>
            <person name="Gerth K."/>
            <person name="Alici A."/>
            <person name="Altmeyer M.O."/>
            <person name="Bartels D."/>
            <person name="Bekel T."/>
            <person name="Beyer S."/>
            <person name="Bode E."/>
            <person name="Bode H.B."/>
            <person name="Bolten C.J."/>
            <person name="Choudhuri J.V."/>
            <person name="Doss S."/>
            <person name="Elnakady Y.A."/>
            <person name="Frank B."/>
            <person name="Gaigalat L."/>
            <person name="Goesmann A."/>
            <person name="Groeger C."/>
            <person name="Gross F."/>
            <person name="Jelsbak L."/>
            <person name="Jelsbak L."/>
            <person name="Kalinowski J."/>
            <person name="Kegler C."/>
            <person name="Knauber T."/>
            <person name="Konietzny S."/>
            <person name="Kopp M."/>
            <person name="Krause L."/>
            <person name="Krug D."/>
            <person name="Linke B."/>
            <person name="Mahmud T."/>
            <person name="Martinez-Arias R."/>
            <person name="McHardy A.C."/>
            <person name="Merai M."/>
            <person name="Meyer F."/>
            <person name="Mormann S."/>
            <person name="Munoz-Dorado J."/>
            <person name="Perez J."/>
            <person name="Pradella S."/>
            <person name="Rachid S."/>
            <person name="Raddatz G."/>
            <person name="Rosenau F."/>
            <person name="Rueckert C."/>
            <person name="Sasse F."/>
            <person name="Scharfe M."/>
            <person name="Schuster S.C."/>
            <person name="Suen G."/>
            <person name="Treuner-Lange A."/>
            <person name="Velicer G.J."/>
            <person name="Vorholter F.-J."/>
            <person name="Weissman K.J."/>
            <person name="Welch R.D."/>
            <person name="Wenzel S.C."/>
            <person name="Whitworth D.E."/>
            <person name="Wilhelm S."/>
            <person name="Wittmann C."/>
            <person name="Bloecker H."/>
            <person name="Puehler A."/>
            <person name="Mueller R."/>
        </authorList>
    </citation>
    <scope>NUCLEOTIDE SEQUENCE [LARGE SCALE GENOMIC DNA]</scope>
    <source>
        <strain evidence="8">So ce56</strain>
    </source>
</reference>
<dbReference type="EC" id="6.3.4.18" evidence="4 5"/>
<dbReference type="InterPro" id="IPR003135">
    <property type="entry name" value="ATP-grasp_carboxylate-amine"/>
</dbReference>
<comment type="pathway">
    <text evidence="4 5">Purine metabolism; IMP biosynthesis via de novo pathway; 5-amino-1-(5-phospho-D-ribosyl)imidazole-4-carboxylate from 5-amino-1-(5-phospho-D-ribosyl)imidazole (N5-CAIR route): step 1/2.</text>
</comment>
<dbReference type="BioCyc" id="SCEL448385:SCE_RS09320-MONOMER"/>
<dbReference type="InterPro" id="IPR016185">
    <property type="entry name" value="PreATP-grasp_dom_sf"/>
</dbReference>
<feature type="binding site" evidence="4">
    <location>
        <position position="204"/>
    </location>
    <ligand>
        <name>ATP</name>
        <dbReference type="ChEBI" id="CHEBI:30616"/>
    </ligand>
</feature>
<sequence length="402" mass="41904">MPIAPGSTLGILGGGQLGRMTALAARTLGYKVHALDPDPDCPARSVLDRCIVASFDDVAQAAELASQCDVVTLEIEKVATDGLVAAARFAPVRPSADVLAMVQDRGVQKGWLSRNGFPVGPFREVATSEQLLEATRAMGGACFVKSCVGGYDGRGQLRLSGDARLDDGGGAGGTGGLEREAASLFASLGGQRCVVEQALDLEAELSVLVARSPSGKLAVYPPALNHHVDQILDWSLLPGPLSAAVTGQAVQIALDLAVGLRVEGLLVVELFLLKDGRLLINELAPRPHNSYHASEVACATSQFEQAVRAVCDLPLGSVEIVRPAAILNLLGDVWLDGAPPPFEAALEIPGVRLHLYGKRVARPGRKMGHLSATGRTPEEALVAAKLAMARLSAQAGLPLPGR</sequence>
<dbReference type="InterPro" id="IPR011761">
    <property type="entry name" value="ATP-grasp"/>
</dbReference>
<dbReference type="NCBIfam" id="TIGR01161">
    <property type="entry name" value="purK"/>
    <property type="match status" value="1"/>
</dbReference>
<evidence type="ECO:0000313" key="8">
    <source>
        <dbReference type="Proteomes" id="UP000002139"/>
    </source>
</evidence>
<dbReference type="HAMAP" id="MF_01928">
    <property type="entry name" value="PurK"/>
    <property type="match status" value="1"/>
</dbReference>
<dbReference type="PANTHER" id="PTHR11609:SF5">
    <property type="entry name" value="PHOSPHORIBOSYLAMINOIMIDAZOLE CARBOXYLASE"/>
    <property type="match status" value="1"/>
</dbReference>
<feature type="binding site" evidence="4">
    <location>
        <begin position="196"/>
        <end position="199"/>
    </location>
    <ligand>
        <name>ATP</name>
        <dbReference type="ChEBI" id="CHEBI:30616"/>
    </ligand>
</feature>
<dbReference type="InterPro" id="IPR013815">
    <property type="entry name" value="ATP_grasp_subdomain_1"/>
</dbReference>
<dbReference type="STRING" id="448385.sce1814"/>
<comment type="function">
    <text evidence="4">Catalyzes the ATP-dependent conversion of 5-aminoimidazole ribonucleotide (AIR) and HCO(3)(-) to N5-carboxyaminoimidazole ribonucleotide (N5-CAIR).</text>
</comment>
<dbReference type="SUPFAM" id="SSF51246">
    <property type="entry name" value="Rudiment single hybrid motif"/>
    <property type="match status" value="1"/>
</dbReference>
<dbReference type="EMBL" id="AM746676">
    <property type="protein sequence ID" value="CAN91972.1"/>
    <property type="molecule type" value="Genomic_DNA"/>
</dbReference>
<dbReference type="Pfam" id="PF22660">
    <property type="entry name" value="RS_preATP-grasp-like"/>
    <property type="match status" value="1"/>
</dbReference>
<dbReference type="eggNOG" id="COG0026">
    <property type="taxonomic scope" value="Bacteria"/>
</dbReference>
<feature type="binding site" evidence="4">
    <location>
        <position position="145"/>
    </location>
    <ligand>
        <name>ATP</name>
        <dbReference type="ChEBI" id="CHEBI:30616"/>
    </ligand>
</feature>
<evidence type="ECO:0000259" key="6">
    <source>
        <dbReference type="PROSITE" id="PS50975"/>
    </source>
</evidence>
<dbReference type="Pfam" id="PF17769">
    <property type="entry name" value="PurK_C"/>
    <property type="match status" value="1"/>
</dbReference>
<organism evidence="7 8">
    <name type="scientific">Sorangium cellulosum (strain So ce56)</name>
    <name type="common">Polyangium cellulosum (strain So ce56)</name>
    <dbReference type="NCBI Taxonomy" id="448385"/>
    <lineage>
        <taxon>Bacteria</taxon>
        <taxon>Pseudomonadati</taxon>
        <taxon>Myxococcota</taxon>
        <taxon>Polyangia</taxon>
        <taxon>Polyangiales</taxon>
        <taxon>Polyangiaceae</taxon>
        <taxon>Sorangium</taxon>
    </lineage>
</organism>
<dbReference type="InterPro" id="IPR054350">
    <property type="entry name" value="PurT/PurK_preATP-grasp"/>
</dbReference>
<evidence type="ECO:0000256" key="4">
    <source>
        <dbReference type="HAMAP-Rule" id="MF_01928"/>
    </source>
</evidence>
<keyword evidence="8" id="KW-1185">Reference proteome</keyword>
<dbReference type="Gene3D" id="3.40.50.20">
    <property type="match status" value="1"/>
</dbReference>
<dbReference type="GO" id="GO:0005829">
    <property type="term" value="C:cytosol"/>
    <property type="evidence" value="ECO:0007669"/>
    <property type="project" value="TreeGrafter"/>
</dbReference>
<dbReference type="RefSeq" id="WP_012234449.1">
    <property type="nucleotide sequence ID" value="NC_010162.1"/>
</dbReference>
<evidence type="ECO:0000256" key="3">
    <source>
        <dbReference type="ARBA" id="ARBA00022840"/>
    </source>
</evidence>
<dbReference type="GO" id="GO:0005524">
    <property type="term" value="F:ATP binding"/>
    <property type="evidence" value="ECO:0007669"/>
    <property type="project" value="UniProtKB-UniRule"/>
</dbReference>
<dbReference type="Pfam" id="PF02222">
    <property type="entry name" value="ATP-grasp"/>
    <property type="match status" value="1"/>
</dbReference>
<keyword evidence="4 5" id="KW-0436">Ligase</keyword>
<comment type="similarity">
    <text evidence="4 5">Belongs to the PurK/PurT family.</text>
</comment>
<keyword evidence="2 4" id="KW-0658">Purine biosynthesis</keyword>
<dbReference type="KEGG" id="scl:sce1814"/>
<dbReference type="PROSITE" id="PS50975">
    <property type="entry name" value="ATP_GRASP"/>
    <property type="match status" value="1"/>
</dbReference>
<dbReference type="GO" id="GO:0034028">
    <property type="term" value="F:5-(carboxyamino)imidazole ribonucleotide synthase activity"/>
    <property type="evidence" value="ECO:0007669"/>
    <property type="project" value="UniProtKB-UniRule"/>
</dbReference>
<accession>A9FJJ5</accession>
<dbReference type="InterPro" id="IPR040686">
    <property type="entry name" value="PurK_C"/>
</dbReference>
<evidence type="ECO:0000256" key="5">
    <source>
        <dbReference type="RuleBase" id="RU361200"/>
    </source>
</evidence>
<comment type="function">
    <text evidence="5">Catalyzes the ATP-dependent conversion of 5-aminoimidazole ribonucleotide (AIR) and HCO(3)- to N5-carboxyaminoimidazole ribonucleotide (N5-CAIR).</text>
</comment>
<dbReference type="UniPathway" id="UPA00074">
    <property type="reaction ID" value="UER00942"/>
</dbReference>
<dbReference type="GO" id="GO:0046872">
    <property type="term" value="F:metal ion binding"/>
    <property type="evidence" value="ECO:0007669"/>
    <property type="project" value="InterPro"/>
</dbReference>
<feature type="binding site" evidence="4">
    <location>
        <position position="105"/>
    </location>
    <ligand>
        <name>ATP</name>
        <dbReference type="ChEBI" id="CHEBI:30616"/>
    </ligand>
</feature>
<name>A9FJJ5_SORC5</name>
<dbReference type="InterPro" id="IPR011054">
    <property type="entry name" value="Rudment_hybrid_motif"/>
</dbReference>
<dbReference type="SUPFAM" id="SSF52440">
    <property type="entry name" value="PreATP-grasp domain"/>
    <property type="match status" value="1"/>
</dbReference>
<feature type="binding site" evidence="4">
    <location>
        <position position="227"/>
    </location>
    <ligand>
        <name>ATP</name>
        <dbReference type="ChEBI" id="CHEBI:30616"/>
    </ligand>
</feature>
<keyword evidence="7" id="KW-0456">Lyase</keyword>
<evidence type="ECO:0000256" key="1">
    <source>
        <dbReference type="ARBA" id="ARBA00022741"/>
    </source>
</evidence>
<comment type="catalytic activity">
    <reaction evidence="4 5">
        <text>5-amino-1-(5-phospho-beta-D-ribosyl)imidazole + hydrogencarbonate + ATP = 5-carboxyamino-1-(5-phospho-D-ribosyl)imidazole + ADP + phosphate + 2 H(+)</text>
        <dbReference type="Rhea" id="RHEA:19317"/>
        <dbReference type="ChEBI" id="CHEBI:15378"/>
        <dbReference type="ChEBI" id="CHEBI:17544"/>
        <dbReference type="ChEBI" id="CHEBI:30616"/>
        <dbReference type="ChEBI" id="CHEBI:43474"/>
        <dbReference type="ChEBI" id="CHEBI:58730"/>
        <dbReference type="ChEBI" id="CHEBI:137981"/>
        <dbReference type="ChEBI" id="CHEBI:456216"/>
        <dbReference type="EC" id="6.3.4.18"/>
    </reaction>
</comment>
<gene>
    <name evidence="4 5 7" type="primary">purK</name>
    <name evidence="7" type="ordered locus">sce1814</name>
</gene>